<dbReference type="Pfam" id="PF26113">
    <property type="entry name" value="GH16_XgeA"/>
    <property type="match status" value="1"/>
</dbReference>
<dbReference type="OrthoDB" id="192832at2759"/>
<dbReference type="Proteomes" id="UP000034841">
    <property type="component" value="Unassembled WGS sequence"/>
</dbReference>
<dbReference type="PANTHER" id="PTHR10963">
    <property type="entry name" value="GLYCOSYL HYDROLASE-RELATED"/>
    <property type="match status" value="1"/>
</dbReference>
<feature type="signal peptide" evidence="1">
    <location>
        <begin position="1"/>
        <end position="20"/>
    </location>
</feature>
<organism evidence="3 4">
    <name type="scientific">Ceratocystis fimbriata f. sp. platani</name>
    <dbReference type="NCBI Taxonomy" id="88771"/>
    <lineage>
        <taxon>Eukaryota</taxon>
        <taxon>Fungi</taxon>
        <taxon>Dikarya</taxon>
        <taxon>Ascomycota</taxon>
        <taxon>Pezizomycotina</taxon>
        <taxon>Sordariomycetes</taxon>
        <taxon>Hypocreomycetidae</taxon>
        <taxon>Microascales</taxon>
        <taxon>Ceratocystidaceae</taxon>
        <taxon>Ceratocystis</taxon>
    </lineage>
</organism>
<dbReference type="EC" id="3.2.1.6" evidence="3"/>
<sequence>MSSLSKIAFSAVAAASLVSAGLTPPAPYTITTYKMIANFNDTNFFEEFEFFTDADPTHGYVEYVDYKTALDGGYAKLEDGFVYLGADHVAVNPPNGRMSTRLTSKQAFKQVLVIADISHMPEGPGIWPAFWSYSEKWPYKGEIDIIEGINLDERNHATLHTGPGCVVTNTGSPKDVFLVHDDCNYGGGSEGCSQLTNAPFGTAFNKIQGGVYAMDWTADYISMYFFPRDSIPDDITNEKPNPATWGTPTARFNGGPGCDINAHFQEHHMIFNTDFCGDWAGSLWKFDDRLTALSEMCKDFVGAHPNSYTKAYWAINSVKVYKATTEEVPKANPTGVLPASVSSTPAARAANTFIA</sequence>
<keyword evidence="3" id="KW-0326">Glycosidase</keyword>
<dbReference type="PROSITE" id="PS51762">
    <property type="entry name" value="GH16_2"/>
    <property type="match status" value="1"/>
</dbReference>
<gene>
    <name evidence="3" type="ORF">CFO_g2315</name>
</gene>
<dbReference type="GO" id="GO:0009251">
    <property type="term" value="P:glucan catabolic process"/>
    <property type="evidence" value="ECO:0007669"/>
    <property type="project" value="TreeGrafter"/>
</dbReference>
<evidence type="ECO:0000313" key="3">
    <source>
        <dbReference type="EMBL" id="KKF95330.1"/>
    </source>
</evidence>
<keyword evidence="3" id="KW-0378">Hydrolase</keyword>
<name>A0A0F8B4P5_CERFI</name>
<dbReference type="SUPFAM" id="SSF49899">
    <property type="entry name" value="Concanavalin A-like lectins/glucanases"/>
    <property type="match status" value="1"/>
</dbReference>
<evidence type="ECO:0000259" key="2">
    <source>
        <dbReference type="PROSITE" id="PS51762"/>
    </source>
</evidence>
<keyword evidence="4" id="KW-1185">Reference proteome</keyword>
<dbReference type="EMBL" id="LBBL01000102">
    <property type="protein sequence ID" value="KKF95330.1"/>
    <property type="molecule type" value="Genomic_DNA"/>
</dbReference>
<feature type="domain" description="GH16" evidence="2">
    <location>
        <begin position="17"/>
        <end position="288"/>
    </location>
</feature>
<comment type="caution">
    <text evidence="3">The sequence shown here is derived from an EMBL/GenBank/DDBJ whole genome shotgun (WGS) entry which is preliminary data.</text>
</comment>
<dbReference type="AlphaFoldDB" id="A0A0F8B4P5"/>
<keyword evidence="1" id="KW-0732">Signal</keyword>
<dbReference type="PANTHER" id="PTHR10963:SF24">
    <property type="entry name" value="GLYCOSIDASE C21B10.07-RELATED"/>
    <property type="match status" value="1"/>
</dbReference>
<dbReference type="InterPro" id="IPR000757">
    <property type="entry name" value="Beta-glucanase-like"/>
</dbReference>
<feature type="chain" id="PRO_5002527711" evidence="1">
    <location>
        <begin position="21"/>
        <end position="355"/>
    </location>
</feature>
<dbReference type="InterPro" id="IPR013320">
    <property type="entry name" value="ConA-like_dom_sf"/>
</dbReference>
<dbReference type="GO" id="GO:0052861">
    <property type="term" value="F:endo-1,3(4)-beta-glucanase activity"/>
    <property type="evidence" value="ECO:0007669"/>
    <property type="project" value="UniProtKB-EC"/>
</dbReference>
<evidence type="ECO:0000256" key="1">
    <source>
        <dbReference type="SAM" id="SignalP"/>
    </source>
</evidence>
<dbReference type="CDD" id="cd02181">
    <property type="entry name" value="GH16_fungal_Lam16A_glucanase"/>
    <property type="match status" value="1"/>
</dbReference>
<reference evidence="3 4" key="1">
    <citation type="submission" date="2015-04" db="EMBL/GenBank/DDBJ databases">
        <title>Genome sequence of Ceratocystis platani, a major pathogen of plane trees.</title>
        <authorList>
            <person name="Belbahri L."/>
        </authorList>
    </citation>
    <scope>NUCLEOTIDE SEQUENCE [LARGE SCALE GENOMIC DNA]</scope>
    <source>
        <strain evidence="3 4">CFO</strain>
    </source>
</reference>
<evidence type="ECO:0000313" key="4">
    <source>
        <dbReference type="Proteomes" id="UP000034841"/>
    </source>
</evidence>
<accession>A0A0F8B4P5</accession>
<protein>
    <submittedName>
        <fullName evidence="3">Putative endo-1 3(4)-beta-glucanase</fullName>
        <ecNumber evidence="3">3.2.1.6</ecNumber>
    </submittedName>
</protein>
<proteinExistence type="predicted"/>
<dbReference type="Gene3D" id="2.60.120.200">
    <property type="match status" value="1"/>
</dbReference>
<dbReference type="InterPro" id="IPR050546">
    <property type="entry name" value="Glycosyl_Hydrlase_16"/>
</dbReference>